<evidence type="ECO:0000313" key="1">
    <source>
        <dbReference type="EMBL" id="EMP32686.1"/>
    </source>
</evidence>
<dbReference type="GO" id="GO:0090257">
    <property type="term" value="P:regulation of muscle system process"/>
    <property type="evidence" value="ECO:0007669"/>
    <property type="project" value="TreeGrafter"/>
</dbReference>
<proteinExistence type="predicted"/>
<dbReference type="GO" id="GO:0048666">
    <property type="term" value="P:neuron development"/>
    <property type="evidence" value="ECO:0007669"/>
    <property type="project" value="TreeGrafter"/>
</dbReference>
<accession>M7B443</accession>
<protein>
    <submittedName>
        <fullName evidence="1">Dystrophin</fullName>
    </submittedName>
</protein>
<dbReference type="SUPFAM" id="SSF46966">
    <property type="entry name" value="Spectrin repeat"/>
    <property type="match status" value="1"/>
</dbReference>
<dbReference type="AlphaFoldDB" id="M7B443"/>
<dbReference type="InterPro" id="IPR050774">
    <property type="entry name" value="KCMF1/Dystrophin"/>
</dbReference>
<dbReference type="GO" id="GO:0042383">
    <property type="term" value="C:sarcolemma"/>
    <property type="evidence" value="ECO:0007669"/>
    <property type="project" value="TreeGrafter"/>
</dbReference>
<keyword evidence="2" id="KW-1185">Reference proteome</keyword>
<dbReference type="GO" id="GO:0099536">
    <property type="term" value="P:synaptic signaling"/>
    <property type="evidence" value="ECO:0007669"/>
    <property type="project" value="TreeGrafter"/>
</dbReference>
<dbReference type="Gene3D" id="1.20.58.60">
    <property type="match status" value="1"/>
</dbReference>
<evidence type="ECO:0000313" key="2">
    <source>
        <dbReference type="Proteomes" id="UP000031443"/>
    </source>
</evidence>
<gene>
    <name evidence="1" type="ORF">UY3_10176</name>
</gene>
<dbReference type="STRING" id="8469.M7B443"/>
<dbReference type="EMBL" id="KB539241">
    <property type="protein sequence ID" value="EMP32686.1"/>
    <property type="molecule type" value="Genomic_DNA"/>
</dbReference>
<name>M7B443_CHEMY</name>
<dbReference type="GO" id="GO:0045202">
    <property type="term" value="C:synapse"/>
    <property type="evidence" value="ECO:0007669"/>
    <property type="project" value="GOC"/>
</dbReference>
<dbReference type="GO" id="GO:0007519">
    <property type="term" value="P:skeletal muscle tissue development"/>
    <property type="evidence" value="ECO:0007669"/>
    <property type="project" value="TreeGrafter"/>
</dbReference>
<reference evidence="2" key="1">
    <citation type="journal article" date="2013" name="Nat. Genet.">
        <title>The draft genomes of soft-shell turtle and green sea turtle yield insights into the development and evolution of the turtle-specific body plan.</title>
        <authorList>
            <person name="Wang Z."/>
            <person name="Pascual-Anaya J."/>
            <person name="Zadissa A."/>
            <person name="Li W."/>
            <person name="Niimura Y."/>
            <person name="Huang Z."/>
            <person name="Li C."/>
            <person name="White S."/>
            <person name="Xiong Z."/>
            <person name="Fang D."/>
            <person name="Wang B."/>
            <person name="Ming Y."/>
            <person name="Chen Y."/>
            <person name="Zheng Y."/>
            <person name="Kuraku S."/>
            <person name="Pignatelli M."/>
            <person name="Herrero J."/>
            <person name="Beal K."/>
            <person name="Nozawa M."/>
            <person name="Li Q."/>
            <person name="Wang J."/>
            <person name="Zhang H."/>
            <person name="Yu L."/>
            <person name="Shigenobu S."/>
            <person name="Wang J."/>
            <person name="Liu J."/>
            <person name="Flicek P."/>
            <person name="Searle S."/>
            <person name="Wang J."/>
            <person name="Kuratani S."/>
            <person name="Yin Y."/>
            <person name="Aken B."/>
            <person name="Zhang G."/>
            <person name="Irie N."/>
        </authorList>
    </citation>
    <scope>NUCLEOTIDE SEQUENCE [LARGE SCALE GENOMIC DNA]</scope>
</reference>
<dbReference type="PANTHER" id="PTHR12268:SF25">
    <property type="entry name" value="DYSTROPHIN"/>
    <property type="match status" value="1"/>
</dbReference>
<dbReference type="PANTHER" id="PTHR12268">
    <property type="entry name" value="E3 UBIQUITIN-PROTEIN LIGASE KCMF1"/>
    <property type="match status" value="1"/>
</dbReference>
<dbReference type="Proteomes" id="UP000031443">
    <property type="component" value="Unassembled WGS sequence"/>
</dbReference>
<organism evidence="1 2">
    <name type="scientific">Chelonia mydas</name>
    <name type="common">Green sea-turtle</name>
    <name type="synonym">Chelonia agassizi</name>
    <dbReference type="NCBI Taxonomy" id="8469"/>
    <lineage>
        <taxon>Eukaryota</taxon>
        <taxon>Metazoa</taxon>
        <taxon>Chordata</taxon>
        <taxon>Craniata</taxon>
        <taxon>Vertebrata</taxon>
        <taxon>Euteleostomi</taxon>
        <taxon>Archelosauria</taxon>
        <taxon>Testudinata</taxon>
        <taxon>Testudines</taxon>
        <taxon>Cryptodira</taxon>
        <taxon>Durocryptodira</taxon>
        <taxon>Americhelydia</taxon>
        <taxon>Chelonioidea</taxon>
        <taxon>Cheloniidae</taxon>
        <taxon>Chelonia</taxon>
    </lineage>
</organism>
<sequence>MGAAGSSAGQGMCWPPLPAAPIGLERQTADSGSCDRPNLWTRQENKPVQPARGLPWVSEREAELEAALRLLQRFYLDLEKFLAWLTEAETTANVLQDATHKERILEDTKEVRELMKQWQGKAWRRGTGEQEGFGALGNGNEKKKMMRIENSRVPLSCCMVLC</sequence>
<dbReference type="GO" id="GO:0055001">
    <property type="term" value="P:muscle cell development"/>
    <property type="evidence" value="ECO:0007669"/>
    <property type="project" value="TreeGrafter"/>
</dbReference>